<dbReference type="GO" id="GO:0005739">
    <property type="term" value="C:mitochondrion"/>
    <property type="evidence" value="ECO:0007669"/>
    <property type="project" value="TreeGrafter"/>
</dbReference>
<dbReference type="InterPro" id="IPR000266">
    <property type="entry name" value="Ribosomal_uS17"/>
</dbReference>
<dbReference type="PANTHER" id="PTHR10744:SF1">
    <property type="entry name" value="SMALL RIBOSOMAL SUBUNIT PROTEIN US17M"/>
    <property type="match status" value="1"/>
</dbReference>
<proteinExistence type="inferred from homology"/>
<keyword evidence="3" id="KW-0687">Ribonucleoprotein</keyword>
<dbReference type="PANTHER" id="PTHR10744">
    <property type="entry name" value="40S RIBOSOMAL PROTEIN S11 FAMILY MEMBER"/>
    <property type="match status" value="1"/>
</dbReference>
<dbReference type="GO" id="GO:0005840">
    <property type="term" value="C:ribosome"/>
    <property type="evidence" value="ECO:0007669"/>
    <property type="project" value="UniProtKB-KW"/>
</dbReference>
<evidence type="ECO:0000256" key="4">
    <source>
        <dbReference type="SAM" id="MobiDB-lite"/>
    </source>
</evidence>
<evidence type="ECO:0008006" key="7">
    <source>
        <dbReference type="Google" id="ProtNLM"/>
    </source>
</evidence>
<evidence type="ECO:0000313" key="5">
    <source>
        <dbReference type="EMBL" id="GJN87545.1"/>
    </source>
</evidence>
<feature type="region of interest" description="Disordered" evidence="4">
    <location>
        <begin position="135"/>
        <end position="161"/>
    </location>
</feature>
<gene>
    <name evidence="5" type="ORF">Rhopal_000499-T1</name>
</gene>
<organism evidence="5 6">
    <name type="scientific">Rhodotorula paludigena</name>
    <dbReference type="NCBI Taxonomy" id="86838"/>
    <lineage>
        <taxon>Eukaryota</taxon>
        <taxon>Fungi</taxon>
        <taxon>Dikarya</taxon>
        <taxon>Basidiomycota</taxon>
        <taxon>Pucciniomycotina</taxon>
        <taxon>Microbotryomycetes</taxon>
        <taxon>Sporidiobolales</taxon>
        <taxon>Sporidiobolaceae</taxon>
        <taxon>Rhodotorula</taxon>
    </lineage>
</organism>
<dbReference type="EMBL" id="BQKY01000001">
    <property type="protein sequence ID" value="GJN87545.1"/>
    <property type="molecule type" value="Genomic_DNA"/>
</dbReference>
<dbReference type="Gene3D" id="2.40.50.140">
    <property type="entry name" value="Nucleic acid-binding proteins"/>
    <property type="match status" value="1"/>
</dbReference>
<dbReference type="AlphaFoldDB" id="A0AAV5G598"/>
<dbReference type="GO" id="GO:0003735">
    <property type="term" value="F:structural constituent of ribosome"/>
    <property type="evidence" value="ECO:0007669"/>
    <property type="project" value="InterPro"/>
</dbReference>
<reference evidence="5 6" key="1">
    <citation type="submission" date="2021-12" db="EMBL/GenBank/DDBJ databases">
        <title>High titer production of polyol ester of fatty acids by Rhodotorula paludigena BS15 towards product separation-free biomass refinery.</title>
        <authorList>
            <person name="Mano J."/>
            <person name="Ono H."/>
            <person name="Tanaka T."/>
            <person name="Naito K."/>
            <person name="Sushida H."/>
            <person name="Ike M."/>
            <person name="Tokuyasu K."/>
            <person name="Kitaoka M."/>
        </authorList>
    </citation>
    <scope>NUCLEOTIDE SEQUENCE [LARGE SCALE GENOMIC DNA]</scope>
    <source>
        <strain evidence="5 6">BS15</strain>
    </source>
</reference>
<accession>A0AAV5G598</accession>
<evidence type="ECO:0000256" key="3">
    <source>
        <dbReference type="ARBA" id="ARBA00023274"/>
    </source>
</evidence>
<comment type="caution">
    <text evidence="5">The sequence shown here is derived from an EMBL/GenBank/DDBJ whole genome shotgun (WGS) entry which is preliminary data.</text>
</comment>
<feature type="compositionally biased region" description="Low complexity" evidence="4">
    <location>
        <begin position="140"/>
        <end position="161"/>
    </location>
</feature>
<keyword evidence="2" id="KW-0689">Ribosomal protein</keyword>
<dbReference type="SUPFAM" id="SSF50249">
    <property type="entry name" value="Nucleic acid-binding proteins"/>
    <property type="match status" value="1"/>
</dbReference>
<dbReference type="Proteomes" id="UP001342314">
    <property type="component" value="Unassembled WGS sequence"/>
</dbReference>
<dbReference type="GO" id="GO:0006412">
    <property type="term" value="P:translation"/>
    <property type="evidence" value="ECO:0007669"/>
    <property type="project" value="InterPro"/>
</dbReference>
<dbReference type="Pfam" id="PF00366">
    <property type="entry name" value="Ribosomal_S17"/>
    <property type="match status" value="1"/>
</dbReference>
<keyword evidence="6" id="KW-1185">Reference proteome</keyword>
<dbReference type="GO" id="GO:1990904">
    <property type="term" value="C:ribonucleoprotein complex"/>
    <property type="evidence" value="ECO:0007669"/>
    <property type="project" value="UniProtKB-KW"/>
</dbReference>
<evidence type="ECO:0000313" key="6">
    <source>
        <dbReference type="Proteomes" id="UP001342314"/>
    </source>
</evidence>
<name>A0AAV5G598_9BASI</name>
<dbReference type="CDD" id="cd00364">
    <property type="entry name" value="Ribosomal_uS17"/>
    <property type="match status" value="1"/>
</dbReference>
<protein>
    <recommendedName>
        <fullName evidence="7">30S ribosomal protein S17, chloroplastic</fullName>
    </recommendedName>
</protein>
<comment type="similarity">
    <text evidence="1">Belongs to the universal ribosomal protein uS17 family.</text>
</comment>
<evidence type="ECO:0000256" key="1">
    <source>
        <dbReference type="ARBA" id="ARBA00010254"/>
    </source>
</evidence>
<sequence>MLRTASTSARAIARALQPCTCPHPAPLRLFSSSPASPSTPLPAPASRYTLPKGLELKGTVVAAGRMAHTVTVSVERRMVNHKTLKEYSQHTKYLVHDPAATCIVGDQVKIRNCRPVSARKRFELVTVVKGARERLESHRGPGAVAEGEPAAATAAQAQAQA</sequence>
<dbReference type="InterPro" id="IPR012340">
    <property type="entry name" value="NA-bd_OB-fold"/>
</dbReference>
<evidence type="ECO:0000256" key="2">
    <source>
        <dbReference type="ARBA" id="ARBA00022980"/>
    </source>
</evidence>